<feature type="compositionally biased region" description="Pro residues" evidence="6">
    <location>
        <begin position="361"/>
        <end position="370"/>
    </location>
</feature>
<dbReference type="PANTHER" id="PTHR30213">
    <property type="entry name" value="INNER MEMBRANE PROTEIN YHJD"/>
    <property type="match status" value="1"/>
</dbReference>
<evidence type="ECO:0000256" key="1">
    <source>
        <dbReference type="ARBA" id="ARBA00004651"/>
    </source>
</evidence>
<feature type="transmembrane region" description="Helical" evidence="7">
    <location>
        <begin position="112"/>
        <end position="132"/>
    </location>
</feature>
<gene>
    <name evidence="8" type="ORF">HT102_02580</name>
</gene>
<evidence type="ECO:0000256" key="3">
    <source>
        <dbReference type="ARBA" id="ARBA00022692"/>
    </source>
</evidence>
<dbReference type="EMBL" id="JACYWE010000001">
    <property type="protein sequence ID" value="MBD8505374.1"/>
    <property type="molecule type" value="Genomic_DNA"/>
</dbReference>
<accession>A0A927J9Z8</accession>
<dbReference type="Pfam" id="PF03631">
    <property type="entry name" value="Virul_fac_BrkB"/>
    <property type="match status" value="1"/>
</dbReference>
<dbReference type="RefSeq" id="WP_192037820.1">
    <property type="nucleotide sequence ID" value="NZ_JACYWE010000001.1"/>
</dbReference>
<evidence type="ECO:0000313" key="9">
    <source>
        <dbReference type="Proteomes" id="UP000642993"/>
    </source>
</evidence>
<evidence type="ECO:0000256" key="6">
    <source>
        <dbReference type="SAM" id="MobiDB-lite"/>
    </source>
</evidence>
<keyword evidence="3 7" id="KW-0812">Transmembrane</keyword>
<name>A0A927J9Z8_9ACTN</name>
<keyword evidence="9" id="KW-1185">Reference proteome</keyword>
<proteinExistence type="predicted"/>
<dbReference type="InterPro" id="IPR017039">
    <property type="entry name" value="Virul_fac_BrkB"/>
</dbReference>
<evidence type="ECO:0000256" key="7">
    <source>
        <dbReference type="SAM" id="Phobius"/>
    </source>
</evidence>
<feature type="transmembrane region" description="Helical" evidence="7">
    <location>
        <begin position="262"/>
        <end position="290"/>
    </location>
</feature>
<protein>
    <submittedName>
        <fullName evidence="8">YihY/virulence factor BrkB family protein</fullName>
    </submittedName>
</protein>
<feature type="transmembrane region" description="Helical" evidence="7">
    <location>
        <begin position="198"/>
        <end position="217"/>
    </location>
</feature>
<evidence type="ECO:0000256" key="5">
    <source>
        <dbReference type="ARBA" id="ARBA00023136"/>
    </source>
</evidence>
<comment type="subcellular location">
    <subcellularLocation>
        <location evidence="1">Cell membrane</location>
        <topology evidence="1">Multi-pass membrane protein</topology>
    </subcellularLocation>
</comment>
<keyword evidence="2" id="KW-1003">Cell membrane</keyword>
<dbReference type="AlphaFoldDB" id="A0A927J9Z8"/>
<dbReference type="Proteomes" id="UP000642993">
    <property type="component" value="Unassembled WGS sequence"/>
</dbReference>
<reference evidence="8" key="1">
    <citation type="submission" date="2020-09" db="EMBL/GenBank/DDBJ databases">
        <title>Hoyosella lacisalsi sp. nov., a halotolerant actinobacterium isolated from soil of Lake Gudzhirganskoe.</title>
        <authorList>
            <person name="Yang Q."/>
            <person name="Guo P.Y."/>
            <person name="Liu S.W."/>
            <person name="Li F.N."/>
            <person name="Sun C.H."/>
        </authorList>
    </citation>
    <scope>NUCLEOTIDE SEQUENCE</scope>
    <source>
        <strain evidence="8">G463</strain>
    </source>
</reference>
<dbReference type="GO" id="GO:0005886">
    <property type="term" value="C:plasma membrane"/>
    <property type="evidence" value="ECO:0007669"/>
    <property type="project" value="UniProtKB-SubCell"/>
</dbReference>
<keyword evidence="5 7" id="KW-0472">Membrane</keyword>
<feature type="compositionally biased region" description="Basic and acidic residues" evidence="6">
    <location>
        <begin position="342"/>
        <end position="354"/>
    </location>
</feature>
<feature type="region of interest" description="Disordered" evidence="6">
    <location>
        <begin position="337"/>
        <end position="370"/>
    </location>
</feature>
<feature type="transmembrane region" description="Helical" evidence="7">
    <location>
        <begin position="35"/>
        <end position="65"/>
    </location>
</feature>
<dbReference type="PANTHER" id="PTHR30213:SF0">
    <property type="entry name" value="UPF0761 MEMBRANE PROTEIN YIHY"/>
    <property type="match status" value="1"/>
</dbReference>
<feature type="transmembrane region" description="Helical" evidence="7">
    <location>
        <begin position="229"/>
        <end position="250"/>
    </location>
</feature>
<evidence type="ECO:0000313" key="8">
    <source>
        <dbReference type="EMBL" id="MBD8505374.1"/>
    </source>
</evidence>
<evidence type="ECO:0000256" key="2">
    <source>
        <dbReference type="ARBA" id="ARBA00022475"/>
    </source>
</evidence>
<organism evidence="8 9">
    <name type="scientific">Lolliginicoccus lacisalsi</name>
    <dbReference type="NCBI Taxonomy" id="2742202"/>
    <lineage>
        <taxon>Bacteria</taxon>
        <taxon>Bacillati</taxon>
        <taxon>Actinomycetota</taxon>
        <taxon>Actinomycetes</taxon>
        <taxon>Mycobacteriales</taxon>
        <taxon>Hoyosellaceae</taxon>
        <taxon>Lolliginicoccus</taxon>
    </lineage>
</organism>
<sequence>MSRSASSLGARAAAMPRIAGDVAWQTITRSWNDSIFALAATAAFWQVLSLPPLLLGLLGAVAYVADWFGPDTVNIIESRIVSFSGDIFTDSVVDQIIAPTISDVLQQGRLDLVSVGFLLSLWAGSSAVASFVDAIARAHGQNEHRHPVWHRIFAVLLYVGFLVLAVITLPLVALGPALLLELIPESWGAAFEELVATLYYPAVGILLIIGLTLLYKVALPKRLPWHRLLGGAIVAGAVFYAASAGLRFYLSGIARTGYTYGALATPIAFLLFAFFLGFAIVVGAEFNAVVQERWPARATRIEQMRTWLAEQAQQASDEAAPVTARLHRLASGSVRVMPAARARGESKRGRHEASGDAEEIPPQPTPPGTG</sequence>
<feature type="transmembrane region" description="Helical" evidence="7">
    <location>
        <begin position="153"/>
        <end position="178"/>
    </location>
</feature>
<evidence type="ECO:0000256" key="4">
    <source>
        <dbReference type="ARBA" id="ARBA00022989"/>
    </source>
</evidence>
<keyword evidence="4 7" id="KW-1133">Transmembrane helix</keyword>
<comment type="caution">
    <text evidence="8">The sequence shown here is derived from an EMBL/GenBank/DDBJ whole genome shotgun (WGS) entry which is preliminary data.</text>
</comment>